<dbReference type="GO" id="GO:0005886">
    <property type="term" value="C:plasma membrane"/>
    <property type="evidence" value="ECO:0007669"/>
    <property type="project" value="UniProtKB-SubCell"/>
</dbReference>
<evidence type="ECO:0000256" key="1">
    <source>
        <dbReference type="ARBA" id="ARBA00004651"/>
    </source>
</evidence>
<keyword evidence="4" id="KW-0812">Transmembrane</keyword>
<keyword evidence="6" id="KW-0472">Membrane</keyword>
<comment type="subcellular location">
    <subcellularLocation>
        <location evidence="1">Cell membrane</location>
        <topology evidence="1">Multi-pass membrane protein</topology>
    </subcellularLocation>
</comment>
<reference evidence="7 8" key="1">
    <citation type="journal article" date="2017" name="Lancet Infect. Dis.">
        <title>Global outbreak of severe Mycobacterium chimaera disease after cardiac surgery: a molecular epidemiological study.</title>
        <authorList>
            <person name="van Ingen J."/>
            <person name="Kohl T."/>
            <person name="Kranzer K."/>
            <person name="Hasse B."/>
            <person name="Keller P."/>
            <person name="Szafranska A."/>
            <person name="Hillemann D."/>
            <person name="Chand M."/>
            <person name="Schreiber P."/>
            <person name="Sommerstein R."/>
            <person name="Berger C."/>
            <person name="Genoni M."/>
            <person name="Ruegg C."/>
            <person name="Troillet N."/>
            <person name="Widmer A.F."/>
            <person name="Becker S.L."/>
            <person name="Herrmann M."/>
            <person name="Eckmanns T."/>
            <person name="Haller S."/>
            <person name="Hoeller C."/>
            <person name="Debast S.B."/>
            <person name="Wolfhagen M.J."/>
            <person name="Hopman J."/>
            <person name="Kluytmans J."/>
            <person name="Langelaar M."/>
            <person name="Notermans D.W."/>
            <person name="ten Oever J."/>
            <person name="van den Barselaar P."/>
            <person name="Vonk A.B.A."/>
            <person name="Vos M.C."/>
            <person name="Ahmed N."/>
            <person name="Brown T."/>
            <person name="Crook D."/>
            <person name="Lamagni T."/>
            <person name="Phin N."/>
            <person name="Smith E.G."/>
            <person name="Zambon M."/>
            <person name="Serr A."/>
            <person name="Goetting T."/>
            <person name="Ebner W."/>
            <person name="Thuermer A."/>
            <person name="Utpatel C."/>
            <person name="Sproer C."/>
            <person name="Bunk B."/>
            <person name="Nubel U."/>
            <person name="Bloemberg G."/>
            <person name="Bottger E."/>
            <person name="Niemann S."/>
            <person name="Wagner D."/>
            <person name="Sax H."/>
        </authorList>
    </citation>
    <scope>NUCLEOTIDE SEQUENCE [LARGE SCALE GENOMIC DNA]</scope>
    <source>
        <strain evidence="7 8">ZUERICH-2</strain>
    </source>
</reference>
<keyword evidence="5" id="KW-1133">Transmembrane helix</keyword>
<dbReference type="AlphaFoldDB" id="A0A220YGE4"/>
<sequence length="161" mass="17442">MAATAGLDRDRNVWIVTKGLDRRLARHAPAVLSAFRLVYGLLFAAYGSRSLFDWPVRSPVVVAFGSWPGWYAGLIEIVAGLLVAAGLFTRTAAFIASGEMAVAYFWIHQPMALWPVADPPGGNGGALSILFCFAFFLLVFIGGGPYSLDAARGRRLPLNRR</sequence>
<evidence type="ECO:0000313" key="8">
    <source>
        <dbReference type="Proteomes" id="UP000198286"/>
    </source>
</evidence>
<name>A0A220YGE4_MYCIT</name>
<evidence type="ECO:0000256" key="3">
    <source>
        <dbReference type="ARBA" id="ARBA00022475"/>
    </source>
</evidence>
<evidence type="ECO:0000256" key="5">
    <source>
        <dbReference type="ARBA" id="ARBA00022989"/>
    </source>
</evidence>
<dbReference type="PANTHER" id="PTHR33452">
    <property type="entry name" value="OXIDOREDUCTASE CATD-RELATED"/>
    <property type="match status" value="1"/>
</dbReference>
<dbReference type="Pfam" id="PF07681">
    <property type="entry name" value="DoxX"/>
    <property type="match status" value="1"/>
</dbReference>
<keyword evidence="3" id="KW-1003">Cell membrane</keyword>
<accession>A0A220YGE4</accession>
<dbReference type="EMBL" id="CP015267">
    <property type="protein sequence ID" value="ASL16722.1"/>
    <property type="molecule type" value="Genomic_DNA"/>
</dbReference>
<proteinExistence type="inferred from homology"/>
<dbReference type="PANTHER" id="PTHR33452:SF4">
    <property type="entry name" value="BLL4328 PROTEIN"/>
    <property type="match status" value="1"/>
</dbReference>
<evidence type="ECO:0000256" key="4">
    <source>
        <dbReference type="ARBA" id="ARBA00022692"/>
    </source>
</evidence>
<evidence type="ECO:0000313" key="7">
    <source>
        <dbReference type="EMBL" id="ASL16722.1"/>
    </source>
</evidence>
<dbReference type="InterPro" id="IPR032808">
    <property type="entry name" value="DoxX"/>
</dbReference>
<protein>
    <submittedName>
        <fullName evidence="7">Putative integral membrane protein</fullName>
    </submittedName>
</protein>
<organism evidence="7 8">
    <name type="scientific">Mycobacterium intracellulare subsp. chimaera</name>
    <dbReference type="NCBI Taxonomy" id="222805"/>
    <lineage>
        <taxon>Bacteria</taxon>
        <taxon>Bacillati</taxon>
        <taxon>Actinomycetota</taxon>
        <taxon>Actinomycetes</taxon>
        <taxon>Mycobacteriales</taxon>
        <taxon>Mycobacteriaceae</taxon>
        <taxon>Mycobacterium</taxon>
        <taxon>Mycobacterium avium complex (MAC)</taxon>
    </lineage>
</organism>
<comment type="similarity">
    <text evidence="2">Belongs to the DoxX family.</text>
</comment>
<dbReference type="InterPro" id="IPR051907">
    <property type="entry name" value="DoxX-like_oxidoreductase"/>
</dbReference>
<evidence type="ECO:0000256" key="6">
    <source>
        <dbReference type="ARBA" id="ARBA00023136"/>
    </source>
</evidence>
<dbReference type="Proteomes" id="UP000198286">
    <property type="component" value="Chromosome"/>
</dbReference>
<evidence type="ECO:0000256" key="2">
    <source>
        <dbReference type="ARBA" id="ARBA00006679"/>
    </source>
</evidence>
<gene>
    <name evidence="7" type="ORF">MYCOZU2_04353</name>
</gene>